<dbReference type="EMBL" id="QVQZ01000002">
    <property type="protein sequence ID" value="RFU53902.1"/>
    <property type="molecule type" value="Genomic_DNA"/>
</dbReference>
<dbReference type="OrthoDB" id="9808942at2"/>
<organism evidence="5 7">
    <name type="scientific">Streptococcus chenjunshii</name>
    <dbReference type="NCBI Taxonomy" id="2173853"/>
    <lineage>
        <taxon>Bacteria</taxon>
        <taxon>Bacillati</taxon>
        <taxon>Bacillota</taxon>
        <taxon>Bacilli</taxon>
        <taxon>Lactobacillales</taxon>
        <taxon>Streptococcaceae</taxon>
        <taxon>Streptococcus</taxon>
    </lineage>
</organism>
<dbReference type="EMBL" id="CP031733">
    <property type="protein sequence ID" value="AXQ77942.1"/>
    <property type="molecule type" value="Genomic_DNA"/>
</dbReference>
<evidence type="ECO:0000313" key="5">
    <source>
        <dbReference type="EMBL" id="RFU53902.1"/>
    </source>
</evidence>
<dbReference type="KEGG" id="schj:DDV21_002075"/>
<reference evidence="4 8" key="1">
    <citation type="submission" date="2018-08" db="EMBL/GenBank/DDBJ databases">
        <title>Draft genome of Streptococcus sp .nov. Z2.</title>
        <authorList>
            <person name="Tian Z."/>
        </authorList>
    </citation>
    <scope>NUCLEOTIDE SEQUENCE [LARGE SCALE GENOMIC DNA]</scope>
    <source>
        <strain evidence="4 8">Z2</strain>
    </source>
</reference>
<evidence type="ECO:0000313" key="3">
    <source>
        <dbReference type="EMBL" id="AXQ77942.1"/>
    </source>
</evidence>
<reference evidence="6" key="3">
    <citation type="submission" date="2018-08" db="EMBL/GenBank/DDBJ databases">
        <title>Streptococcus chenjunshii sp. nov., isolated from stools sample of the Tibetan antelope in the Qinghai-Tibet plateau, China.</title>
        <authorList>
            <person name="Tian Z."/>
        </authorList>
    </citation>
    <scope>NUCLEOTIDE SEQUENCE [LARGE SCALE GENOMIC DNA]</scope>
    <source>
        <strain evidence="6">Z15</strain>
    </source>
</reference>
<dbReference type="Proteomes" id="UP000246115">
    <property type="component" value="Chromosome"/>
</dbReference>
<sequence>MIAGMRSDSSGNTIKGELTYADKVIEKIVGLALGSVDGLLAADGGFLANVKDRLLNTDTTTDGIQVEVGQKQVAVDLAIIVQYQKHVPTVFQHIKTAVAKEIKGMTGLEVVEVNVSVADIKTREQHEADKVSLQDRLTDTAQTTGTFVAEQYHKLAKDTKLRERDNNR</sequence>
<gene>
    <name evidence="3" type="ORF">DDV21_002075</name>
    <name evidence="4" type="ORF">DDV22_01695</name>
    <name evidence="5" type="ORF">DDV23_02195</name>
</gene>
<evidence type="ECO:0000256" key="1">
    <source>
        <dbReference type="ARBA" id="ARBA00005721"/>
    </source>
</evidence>
<dbReference type="InterPro" id="IPR005531">
    <property type="entry name" value="Asp23"/>
</dbReference>
<dbReference type="AlphaFoldDB" id="A0A372KNP3"/>
<name>A0A372KNP3_9STRE</name>
<evidence type="ECO:0000313" key="8">
    <source>
        <dbReference type="Proteomes" id="UP000264056"/>
    </source>
</evidence>
<reference evidence="5 7" key="2">
    <citation type="submission" date="2018-08" db="EMBL/GenBank/DDBJ databases">
        <title>Draft genome of Streptococcus sp. nov. Z1.</title>
        <authorList>
            <person name="Tian Z."/>
        </authorList>
    </citation>
    <scope>NUCLEOTIDE SEQUENCE [LARGE SCALE GENOMIC DNA]</scope>
    <source>
        <strain evidence="5">Z1</strain>
        <strain evidence="7">Z1(2018)</strain>
    </source>
</reference>
<evidence type="ECO:0000313" key="7">
    <source>
        <dbReference type="Proteomes" id="UP000262901"/>
    </source>
</evidence>
<proteinExistence type="inferred from homology"/>
<dbReference type="EMBL" id="QVQY01000002">
    <property type="protein sequence ID" value="RFU51814.1"/>
    <property type="molecule type" value="Genomic_DNA"/>
</dbReference>
<evidence type="ECO:0000256" key="2">
    <source>
        <dbReference type="ARBA" id="ARBA00039575"/>
    </source>
</evidence>
<dbReference type="Pfam" id="PF03780">
    <property type="entry name" value="Asp23"/>
    <property type="match status" value="1"/>
</dbReference>
<comment type="similarity">
    <text evidence="1">Belongs to the asp23 family.</text>
</comment>
<dbReference type="Proteomes" id="UP000264056">
    <property type="component" value="Unassembled WGS sequence"/>
</dbReference>
<dbReference type="PANTHER" id="PTHR34297">
    <property type="entry name" value="HYPOTHETICAL CYTOSOLIC PROTEIN-RELATED"/>
    <property type="match status" value="1"/>
</dbReference>
<evidence type="ECO:0000313" key="6">
    <source>
        <dbReference type="Proteomes" id="UP000246115"/>
    </source>
</evidence>
<accession>A0A372KNP3</accession>
<keyword evidence="8" id="KW-1185">Reference proteome</keyword>
<protein>
    <recommendedName>
        <fullName evidence="2">Stress response regulator gls24 homolog</fullName>
    </recommendedName>
</protein>
<dbReference type="Proteomes" id="UP000262901">
    <property type="component" value="Unassembled WGS sequence"/>
</dbReference>
<evidence type="ECO:0000313" key="4">
    <source>
        <dbReference type="EMBL" id="RFU51814.1"/>
    </source>
</evidence>
<dbReference type="RefSeq" id="WP_116877471.1">
    <property type="nucleotide sequence ID" value="NZ_CP031733.1"/>
</dbReference>
<reference evidence="3" key="4">
    <citation type="journal article" date="2019" name="Int. J. Syst. Evol. Microbiol.">
        <title>Streptococcus chenjunshii sp. nov. isolated from feces of Tibetan antelopes.</title>
        <authorList>
            <person name="Tian Z."/>
            <person name="Lu S."/>
            <person name="Jin D."/>
            <person name="Yang J."/>
            <person name="Pu J."/>
            <person name="Lai X.H."/>
            <person name="Bai X.N."/>
            <person name="Wu X.M."/>
            <person name="Li J."/>
            <person name="Wang S."/>
            <person name="Xu J."/>
        </authorList>
    </citation>
    <scope>NUCLEOTIDE SEQUENCE</scope>
    <source>
        <strain evidence="3">Z15</strain>
    </source>
</reference>
<dbReference type="PANTHER" id="PTHR34297:SF3">
    <property type="entry name" value="ALKALINE SHOCK PROTEIN 23"/>
    <property type="match status" value="1"/>
</dbReference>
<accession>A0A346NA97</accession>